<dbReference type="RefSeq" id="XP_011308556.1">
    <property type="nucleotide sequence ID" value="XM_011310254.1"/>
</dbReference>
<keyword evidence="1" id="KW-0812">Transmembrane</keyword>
<evidence type="ECO:0000313" key="3">
    <source>
        <dbReference type="RefSeq" id="XP_011308556.1"/>
    </source>
</evidence>
<dbReference type="AlphaFoldDB" id="A0A9R1TGC2"/>
<keyword evidence="1" id="KW-1133">Transmembrane helix</keyword>
<accession>A0A9R1TGC2</accession>
<dbReference type="OrthoDB" id="7540137at2759"/>
<organism evidence="2 3">
    <name type="scientific">Fopius arisanus</name>
    <dbReference type="NCBI Taxonomy" id="64838"/>
    <lineage>
        <taxon>Eukaryota</taxon>
        <taxon>Metazoa</taxon>
        <taxon>Ecdysozoa</taxon>
        <taxon>Arthropoda</taxon>
        <taxon>Hexapoda</taxon>
        <taxon>Insecta</taxon>
        <taxon>Pterygota</taxon>
        <taxon>Neoptera</taxon>
        <taxon>Endopterygota</taxon>
        <taxon>Hymenoptera</taxon>
        <taxon>Apocrita</taxon>
        <taxon>Ichneumonoidea</taxon>
        <taxon>Braconidae</taxon>
        <taxon>Opiinae</taxon>
        <taxon>Fopius</taxon>
    </lineage>
</organism>
<dbReference type="Proteomes" id="UP000694866">
    <property type="component" value="Unplaced"/>
</dbReference>
<proteinExistence type="predicted"/>
<keyword evidence="2" id="KW-1185">Reference proteome</keyword>
<name>A0A9R1TGC2_9HYME</name>
<dbReference type="GeneID" id="105269757"/>
<feature type="transmembrane region" description="Helical" evidence="1">
    <location>
        <begin position="36"/>
        <end position="55"/>
    </location>
</feature>
<protein>
    <submittedName>
        <fullName evidence="3">Uncharacterized protein</fullName>
    </submittedName>
</protein>
<gene>
    <name evidence="3" type="primary">LOC105269757</name>
</gene>
<sequence>MIDWYKLPGKSPRDLILILAMANYPTSLTAGKMIDLSYACFCGVLKTAAAYFNILRTLIQ</sequence>
<reference evidence="3" key="1">
    <citation type="submission" date="2025-08" db="UniProtKB">
        <authorList>
            <consortium name="RefSeq"/>
        </authorList>
    </citation>
    <scope>IDENTIFICATION</scope>
    <source>
        <strain evidence="3">USDA-PBARC FA_bdor</strain>
        <tissue evidence="3">Whole organism</tissue>
    </source>
</reference>
<evidence type="ECO:0000256" key="1">
    <source>
        <dbReference type="SAM" id="Phobius"/>
    </source>
</evidence>
<evidence type="ECO:0000313" key="2">
    <source>
        <dbReference type="Proteomes" id="UP000694866"/>
    </source>
</evidence>
<dbReference type="KEGG" id="fas:105269757"/>
<keyword evidence="1" id="KW-0472">Membrane</keyword>